<organism evidence="3">
    <name type="scientific">Tolypothrix bouteillei VB521301</name>
    <dbReference type="NCBI Taxonomy" id="1479485"/>
    <lineage>
        <taxon>Bacteria</taxon>
        <taxon>Bacillati</taxon>
        <taxon>Cyanobacteriota</taxon>
        <taxon>Cyanophyceae</taxon>
        <taxon>Nostocales</taxon>
        <taxon>Tolypothrichaceae</taxon>
        <taxon>Tolypothrix</taxon>
    </lineage>
</organism>
<dbReference type="Pfam" id="PF00535">
    <property type="entry name" value="Glycos_transf_2"/>
    <property type="match status" value="1"/>
</dbReference>
<dbReference type="RefSeq" id="WP_038087065.1">
    <property type="nucleotide sequence ID" value="NZ_JHEG04000001.1"/>
</dbReference>
<reference evidence="2" key="2">
    <citation type="submission" date="2019-11" db="EMBL/GenBank/DDBJ databases">
        <title>Improved Assembly of Tolypothrix boutellei genome.</title>
        <authorList>
            <person name="Sarangi A.N."/>
            <person name="Mukherjee M."/>
            <person name="Ghosh S."/>
            <person name="Singh D."/>
            <person name="Das A."/>
            <person name="Kant S."/>
            <person name="Prusty A."/>
            <person name="Tripathy S."/>
        </authorList>
    </citation>
    <scope>NUCLEOTIDE SEQUENCE</scope>
    <source>
        <strain evidence="2">VB521301</strain>
    </source>
</reference>
<keyword evidence="3" id="KW-0808">Transferase</keyword>
<dbReference type="OrthoDB" id="9812327at2"/>
<dbReference type="AlphaFoldDB" id="A0A0C1N6Y8"/>
<proteinExistence type="predicted"/>
<name>A0A0C1N6Y8_9CYAN</name>
<dbReference type="SUPFAM" id="SSF53448">
    <property type="entry name" value="Nucleotide-diphospho-sugar transferases"/>
    <property type="match status" value="1"/>
</dbReference>
<dbReference type="Proteomes" id="UP000029738">
    <property type="component" value="Unassembled WGS sequence"/>
</dbReference>
<evidence type="ECO:0000313" key="4">
    <source>
        <dbReference type="Proteomes" id="UP000029738"/>
    </source>
</evidence>
<comment type="caution">
    <text evidence="3">The sequence shown here is derived from an EMBL/GenBank/DDBJ whole genome shotgun (WGS) entry which is preliminary data.</text>
</comment>
<dbReference type="STRING" id="1479485.DA73_0227075"/>
<dbReference type="InterPro" id="IPR001173">
    <property type="entry name" value="Glyco_trans_2-like"/>
</dbReference>
<dbReference type="GO" id="GO:0016740">
    <property type="term" value="F:transferase activity"/>
    <property type="evidence" value="ECO:0007669"/>
    <property type="project" value="UniProtKB-KW"/>
</dbReference>
<feature type="domain" description="Glycosyltransferase 2-like" evidence="1">
    <location>
        <begin position="5"/>
        <end position="114"/>
    </location>
</feature>
<accession>A0A0C1N6Y8</accession>
<sequence>MPKVSVVIPAYNSMQYLPETLESVLQQTFTDFEVLIINDGSSDRIIQWASEIADPRVKLISQQNQGVSVARNTGIAKSQGEYIAFLDADDLWEQTKLEKQARCLDENPEIGLVHTSMALVDSQGKLTGRIMTSSAQGKVWKELVESNKIACSSVMVRRCCLEKAGGFEPNLHFAEDWDLWIRISSHYSFAVIKEPLYYYRQIPTSLSKNLAVLEQSFDFVIKKTFCSVSQELLYLKNRSYGYAYLCLGWKALQSYDKDYKRAIQFSRTALVYYPQLRYSREYIRLSLATRALQLFGNNGYSKLLELAYALRRKILSLTAIRSSKIIEKSTHSV</sequence>
<protein>
    <submittedName>
        <fullName evidence="3">Glycosyl transferase family A</fullName>
    </submittedName>
    <submittedName>
        <fullName evidence="2">Glycosyltransferase family 2 protein</fullName>
    </submittedName>
</protein>
<dbReference type="InterPro" id="IPR050834">
    <property type="entry name" value="Glycosyltransf_2"/>
</dbReference>
<dbReference type="EMBL" id="JHEG02000058">
    <property type="protein sequence ID" value="KIE08286.1"/>
    <property type="molecule type" value="Genomic_DNA"/>
</dbReference>
<dbReference type="EMBL" id="JHEG04000001">
    <property type="protein sequence ID" value="KAF3885771.1"/>
    <property type="molecule type" value="Genomic_DNA"/>
</dbReference>
<dbReference type="Gene3D" id="3.90.550.10">
    <property type="entry name" value="Spore Coat Polysaccharide Biosynthesis Protein SpsA, Chain A"/>
    <property type="match status" value="1"/>
</dbReference>
<evidence type="ECO:0000259" key="1">
    <source>
        <dbReference type="Pfam" id="PF00535"/>
    </source>
</evidence>
<evidence type="ECO:0000313" key="3">
    <source>
        <dbReference type="EMBL" id="KIE08286.1"/>
    </source>
</evidence>
<dbReference type="PANTHER" id="PTHR43685:SF2">
    <property type="entry name" value="GLYCOSYLTRANSFERASE 2-LIKE DOMAIN-CONTAINING PROTEIN"/>
    <property type="match status" value="1"/>
</dbReference>
<keyword evidence="4" id="KW-1185">Reference proteome</keyword>
<reference evidence="3" key="1">
    <citation type="journal article" date="2015" name="Genome Announc.">
        <title>Draft Genome Sequence of Tolypothrix boutellei Strain VB521301.</title>
        <authorList>
            <person name="Chandrababunaidu M.M."/>
            <person name="Singh D."/>
            <person name="Sen D."/>
            <person name="Bhan S."/>
            <person name="Das S."/>
            <person name="Gupta A."/>
            <person name="Adhikary S.P."/>
            <person name="Tripathy S."/>
        </authorList>
    </citation>
    <scope>NUCLEOTIDE SEQUENCE</scope>
    <source>
        <strain evidence="3">VB521301</strain>
    </source>
</reference>
<dbReference type="InterPro" id="IPR029044">
    <property type="entry name" value="Nucleotide-diphossugar_trans"/>
</dbReference>
<gene>
    <name evidence="3" type="ORF">DA73_0227075</name>
    <name evidence="2" type="ORF">DA73_0400010065</name>
</gene>
<evidence type="ECO:0000313" key="2">
    <source>
        <dbReference type="EMBL" id="KAF3885771.1"/>
    </source>
</evidence>
<dbReference type="CDD" id="cd00761">
    <property type="entry name" value="Glyco_tranf_GTA_type"/>
    <property type="match status" value="1"/>
</dbReference>
<dbReference type="PANTHER" id="PTHR43685">
    <property type="entry name" value="GLYCOSYLTRANSFERASE"/>
    <property type="match status" value="1"/>
</dbReference>